<proteinExistence type="predicted"/>
<name>A0A1F6LN02_9BACT</name>
<dbReference type="Proteomes" id="UP000176329">
    <property type="component" value="Unassembled WGS sequence"/>
</dbReference>
<keyword evidence="1" id="KW-0812">Transmembrane</keyword>
<dbReference type="AlphaFoldDB" id="A0A1F6LN02"/>
<reference evidence="2 3" key="1">
    <citation type="journal article" date="2016" name="Nat. Commun.">
        <title>Thousands of microbial genomes shed light on interconnected biogeochemical processes in an aquifer system.</title>
        <authorList>
            <person name="Anantharaman K."/>
            <person name="Brown C.T."/>
            <person name="Hug L.A."/>
            <person name="Sharon I."/>
            <person name="Castelle C.J."/>
            <person name="Probst A.J."/>
            <person name="Thomas B.C."/>
            <person name="Singh A."/>
            <person name="Wilkins M.J."/>
            <person name="Karaoz U."/>
            <person name="Brodie E.L."/>
            <person name="Williams K.H."/>
            <person name="Hubbard S.S."/>
            <person name="Banfield J.F."/>
        </authorList>
    </citation>
    <scope>NUCLEOTIDE SEQUENCE [LARGE SCALE GENOMIC DNA]</scope>
</reference>
<keyword evidence="1" id="KW-1133">Transmembrane helix</keyword>
<keyword evidence="1" id="KW-0472">Membrane</keyword>
<accession>A0A1F6LN02</accession>
<evidence type="ECO:0000313" key="3">
    <source>
        <dbReference type="Proteomes" id="UP000176329"/>
    </source>
</evidence>
<evidence type="ECO:0000256" key="1">
    <source>
        <dbReference type="SAM" id="Phobius"/>
    </source>
</evidence>
<feature type="transmembrane region" description="Helical" evidence="1">
    <location>
        <begin position="29"/>
        <end position="48"/>
    </location>
</feature>
<gene>
    <name evidence="2" type="ORF">A2848_00220</name>
</gene>
<comment type="caution">
    <text evidence="2">The sequence shown here is derived from an EMBL/GenBank/DDBJ whole genome shotgun (WGS) entry which is preliminary data.</text>
</comment>
<evidence type="ECO:0000313" key="2">
    <source>
        <dbReference type="EMBL" id="OGH60751.1"/>
    </source>
</evidence>
<protein>
    <submittedName>
        <fullName evidence="2">Uncharacterized protein</fullName>
    </submittedName>
</protein>
<dbReference type="EMBL" id="MFPV01000055">
    <property type="protein sequence ID" value="OGH60751.1"/>
    <property type="molecule type" value="Genomic_DNA"/>
</dbReference>
<sequence length="69" mass="7763">MNQPQPKQPQPPQLDPLSKFQMKFSSMRMMIGSVVGVIAFIIICVQVYRMQGLGGLGQTVASWFGIRMY</sequence>
<organism evidence="2 3">
    <name type="scientific">Candidatus Magasanikbacteria bacterium RIFCSPHIGHO2_01_FULL_50_8</name>
    <dbReference type="NCBI Taxonomy" id="1798674"/>
    <lineage>
        <taxon>Bacteria</taxon>
        <taxon>Candidatus Magasanikiibacteriota</taxon>
    </lineage>
</organism>